<proteinExistence type="predicted"/>
<dbReference type="AlphaFoldDB" id="A0A0U1Q176"/>
<sequence>MLPPDFEEQLLHRLMHRVDAVLAERVGTVIAAVVERQTRALLPGLREELEGVVRRSVDEAMAEELAAAQAELRGR</sequence>
<comment type="caution">
    <text evidence="1">The sequence shown here is derived from an EMBL/GenBank/DDBJ whole genome shotgun (WGS) entry which is preliminary data.</text>
</comment>
<protein>
    <submittedName>
        <fullName evidence="1">Uncharacterized protein</fullName>
    </submittedName>
</protein>
<dbReference type="Proteomes" id="UP000050580">
    <property type="component" value="Unassembled WGS sequence"/>
</dbReference>
<evidence type="ECO:0000313" key="1">
    <source>
        <dbReference type="EMBL" id="KKW68519.1"/>
    </source>
</evidence>
<name>A0A0U1Q176_9BURK</name>
<reference evidence="1 2" key="1">
    <citation type="submission" date="2015-05" db="EMBL/GenBank/DDBJ databases">
        <title>Draft genome sequence of Lampropedia sp. CT6, isolated from the microbial mat of a hot water spring, located at Manikaran, India.</title>
        <authorList>
            <person name="Tripathi C."/>
            <person name="Rani P."/>
            <person name="Mahato N.K."/>
            <person name="Lal R."/>
        </authorList>
    </citation>
    <scope>NUCLEOTIDE SEQUENCE [LARGE SCALE GENOMIC DNA]</scope>
    <source>
        <strain evidence="1 2">CT6</strain>
    </source>
</reference>
<gene>
    <name evidence="1" type="ORF">AAV94_04750</name>
</gene>
<dbReference type="EMBL" id="LBNQ01000019">
    <property type="protein sequence ID" value="KKW68519.1"/>
    <property type="molecule type" value="Genomic_DNA"/>
</dbReference>
<evidence type="ECO:0000313" key="2">
    <source>
        <dbReference type="Proteomes" id="UP000050580"/>
    </source>
</evidence>
<keyword evidence="2" id="KW-1185">Reference proteome</keyword>
<accession>A0A0U1Q176</accession>
<organism evidence="1 2">
    <name type="scientific">Lampropedia cohaerens</name>
    <dbReference type="NCBI Taxonomy" id="1610491"/>
    <lineage>
        <taxon>Bacteria</taxon>
        <taxon>Pseudomonadati</taxon>
        <taxon>Pseudomonadota</taxon>
        <taxon>Betaproteobacteria</taxon>
        <taxon>Burkholderiales</taxon>
        <taxon>Comamonadaceae</taxon>
        <taxon>Lampropedia</taxon>
    </lineage>
</organism>